<evidence type="ECO:0008006" key="7">
    <source>
        <dbReference type="Google" id="ProtNLM"/>
    </source>
</evidence>
<keyword evidence="6" id="KW-1185">Reference proteome</keyword>
<dbReference type="GO" id="GO:0016740">
    <property type="term" value="F:transferase activity"/>
    <property type="evidence" value="ECO:0007669"/>
    <property type="project" value="UniProtKB-KW"/>
</dbReference>
<gene>
    <name evidence="5" type="ORF">BDZ94DRAFT_1162973</name>
</gene>
<comment type="caution">
    <text evidence="5">The sequence shown here is derived from an EMBL/GenBank/DDBJ whole genome shotgun (WGS) entry which is preliminary data.</text>
</comment>
<dbReference type="AlphaFoldDB" id="A0A9P5Y7Z9"/>
<evidence type="ECO:0000256" key="1">
    <source>
        <dbReference type="ARBA" id="ARBA00005179"/>
    </source>
</evidence>
<comment type="similarity">
    <text evidence="4">Belongs to the class I-like SAM-binding methyltransferase superfamily.</text>
</comment>
<proteinExistence type="inferred from homology"/>
<dbReference type="PANTHER" id="PTHR35897">
    <property type="entry name" value="METHYLTRANSFERASE AUSD"/>
    <property type="match status" value="1"/>
</dbReference>
<dbReference type="EMBL" id="MU150258">
    <property type="protein sequence ID" value="KAF9463860.1"/>
    <property type="molecule type" value="Genomic_DNA"/>
</dbReference>
<dbReference type="InterPro" id="IPR051654">
    <property type="entry name" value="Meroterpenoid_MTases"/>
</dbReference>
<dbReference type="Gene3D" id="3.40.50.150">
    <property type="entry name" value="Vaccinia Virus protein VP39"/>
    <property type="match status" value="1"/>
</dbReference>
<reference evidence="5" key="1">
    <citation type="submission" date="2020-11" db="EMBL/GenBank/DDBJ databases">
        <authorList>
            <consortium name="DOE Joint Genome Institute"/>
            <person name="Ahrendt S."/>
            <person name="Riley R."/>
            <person name="Andreopoulos W."/>
            <person name="Labutti K."/>
            <person name="Pangilinan J."/>
            <person name="Ruiz-Duenas F.J."/>
            <person name="Barrasa J.M."/>
            <person name="Sanchez-Garcia M."/>
            <person name="Camarero S."/>
            <person name="Miyauchi S."/>
            <person name="Serrano A."/>
            <person name="Linde D."/>
            <person name="Babiker R."/>
            <person name="Drula E."/>
            <person name="Ayuso-Fernandez I."/>
            <person name="Pacheco R."/>
            <person name="Padilla G."/>
            <person name="Ferreira P."/>
            <person name="Barriuso J."/>
            <person name="Kellner H."/>
            <person name="Castanera R."/>
            <person name="Alfaro M."/>
            <person name="Ramirez L."/>
            <person name="Pisabarro A.G."/>
            <person name="Kuo A."/>
            <person name="Tritt A."/>
            <person name="Lipzen A."/>
            <person name="He G."/>
            <person name="Yan M."/>
            <person name="Ng V."/>
            <person name="Cullen D."/>
            <person name="Martin F."/>
            <person name="Rosso M.-N."/>
            <person name="Henrissat B."/>
            <person name="Hibbett D."/>
            <person name="Martinez A.T."/>
            <person name="Grigoriev I.V."/>
        </authorList>
    </citation>
    <scope>NUCLEOTIDE SEQUENCE</scope>
    <source>
        <strain evidence="5">CBS 247.69</strain>
    </source>
</reference>
<organism evidence="5 6">
    <name type="scientific">Collybia nuda</name>
    <dbReference type="NCBI Taxonomy" id="64659"/>
    <lineage>
        <taxon>Eukaryota</taxon>
        <taxon>Fungi</taxon>
        <taxon>Dikarya</taxon>
        <taxon>Basidiomycota</taxon>
        <taxon>Agaricomycotina</taxon>
        <taxon>Agaricomycetes</taxon>
        <taxon>Agaricomycetidae</taxon>
        <taxon>Agaricales</taxon>
        <taxon>Tricholomatineae</taxon>
        <taxon>Clitocybaceae</taxon>
        <taxon>Collybia</taxon>
    </lineage>
</organism>
<accession>A0A9P5Y7Z9</accession>
<dbReference type="Proteomes" id="UP000807353">
    <property type="component" value="Unassembled WGS sequence"/>
</dbReference>
<evidence type="ECO:0000256" key="2">
    <source>
        <dbReference type="ARBA" id="ARBA00022679"/>
    </source>
</evidence>
<sequence>MVSKVNTTRPDLDSSYYTKLTADKLAFFKSQAHIDSDDELKRHLLDIQEKSYKVFRYPCIRNFGFTELRCAKVPAYEQAIKLGKERHGAIFLDVGCFFGIDIRKAIADCYPIQNIIASDLRSDFWDIGHELFRTTPETFPVPFIAGDIFEPAHITPRPPAKSVPSVAVPALHTLTSLNPLYGQVSVIHTSSVFHLFSEEGQLSMAKALASLLSPLPGSIIFGSHGALPQKGLTSNAAGFEREGPDAAPGQKDMFCHCPETWKELWDGQVFEKGTVKVEVDLRTLNNKESLGELGPIFYLLFWSVTRL</sequence>
<evidence type="ECO:0000256" key="3">
    <source>
        <dbReference type="ARBA" id="ARBA00022691"/>
    </source>
</evidence>
<evidence type="ECO:0000313" key="5">
    <source>
        <dbReference type="EMBL" id="KAF9463860.1"/>
    </source>
</evidence>
<dbReference type="InterPro" id="IPR029063">
    <property type="entry name" value="SAM-dependent_MTases_sf"/>
</dbReference>
<keyword evidence="3" id="KW-0949">S-adenosyl-L-methionine</keyword>
<evidence type="ECO:0000313" key="6">
    <source>
        <dbReference type="Proteomes" id="UP000807353"/>
    </source>
</evidence>
<dbReference type="SUPFAM" id="SSF53335">
    <property type="entry name" value="S-adenosyl-L-methionine-dependent methyltransferases"/>
    <property type="match status" value="1"/>
</dbReference>
<keyword evidence="2" id="KW-0808">Transferase</keyword>
<name>A0A9P5Y7Z9_9AGAR</name>
<protein>
    <recommendedName>
        <fullName evidence="7">Methyltransferase ausD</fullName>
    </recommendedName>
</protein>
<comment type="pathway">
    <text evidence="1">Secondary metabolite biosynthesis.</text>
</comment>
<dbReference type="PANTHER" id="PTHR35897:SF1">
    <property type="entry name" value="METHYLTRANSFERASE AUSD"/>
    <property type="match status" value="1"/>
</dbReference>
<dbReference type="OrthoDB" id="2094832at2759"/>
<evidence type="ECO:0000256" key="4">
    <source>
        <dbReference type="ARBA" id="ARBA00038314"/>
    </source>
</evidence>